<gene>
    <name evidence="2" type="ORF">Tci_402469</name>
</gene>
<reference evidence="2" key="1">
    <citation type="journal article" date="2019" name="Sci. Rep.">
        <title>Draft genome of Tanacetum cinerariifolium, the natural source of mosquito coil.</title>
        <authorList>
            <person name="Yamashiro T."/>
            <person name="Shiraishi A."/>
            <person name="Satake H."/>
            <person name="Nakayama K."/>
        </authorList>
    </citation>
    <scope>NUCLEOTIDE SEQUENCE</scope>
</reference>
<feature type="non-terminal residue" evidence="2">
    <location>
        <position position="637"/>
    </location>
</feature>
<feature type="non-terminal residue" evidence="2">
    <location>
        <position position="1"/>
    </location>
</feature>
<name>A0A699HJJ8_TANCI</name>
<comment type="caution">
    <text evidence="2">The sequence shown here is derived from an EMBL/GenBank/DDBJ whole genome shotgun (WGS) entry which is preliminary data.</text>
</comment>
<feature type="compositionally biased region" description="Basic and acidic residues" evidence="1">
    <location>
        <begin position="116"/>
        <end position="158"/>
    </location>
</feature>
<feature type="region of interest" description="Disordered" evidence="1">
    <location>
        <begin position="459"/>
        <end position="508"/>
    </location>
</feature>
<sequence>SKQRRKNLKSQQNFQDIDDLVDEEVIVKDKDISAARPEVGTTASKTPPTTTTLFDDEDVTIAETLVKMKSQKAKEKGITFKDPDDSARPIRSITTLQPLPTIDPKDKGKGVLQEPEPVKKTKKRDQDQIERDAEVALKIQEDLDEESRKERERQEKASKATLARLYNKVQAQIDADYELTARLTHEEKEKYTVEERFTHAQIKSRSFKEIQKLYTKEQKWIDAFVPIGFEEDENRVGSRKKRVAGSSSKQKSSKKKKVNDQEIVDSDKELRRWLKVLGTMETCNVYVYKLILLDGSYRHFSTFSRMLEVLDRQDVLDSHKIVIERFLANDPEEKRCPLTKEILEKMLSWRFKAKTETAYATTSTNTGGAPQHLRLRLYHLHHLHPVSATPPPPRHQHHHDHLTTIIIHTTTPPSLCKHHKGVLDFDRLKKGCVGSAQTPPRARWFYLSPTRIMPPRMRTQNAGRPAAESLGGETGVRVGRGGRGRRLREGNDEHVDDLNGQGNDQGMGANEGVEGVNGNENIRNVIVNGNQVGCSYKEFLDCNPKEYDGKGGVVVLTRWIKKMESVHDMSGCSINQKVKYTAGSFVEFCHSHEMQKLETELWNYAIVGAGHAAYTDRFQELAWLVPYLVTLESKMIE</sequence>
<organism evidence="2">
    <name type="scientific">Tanacetum cinerariifolium</name>
    <name type="common">Dalmatian daisy</name>
    <name type="synonym">Chrysanthemum cinerariifolium</name>
    <dbReference type="NCBI Taxonomy" id="118510"/>
    <lineage>
        <taxon>Eukaryota</taxon>
        <taxon>Viridiplantae</taxon>
        <taxon>Streptophyta</taxon>
        <taxon>Embryophyta</taxon>
        <taxon>Tracheophyta</taxon>
        <taxon>Spermatophyta</taxon>
        <taxon>Magnoliopsida</taxon>
        <taxon>eudicotyledons</taxon>
        <taxon>Gunneridae</taxon>
        <taxon>Pentapetalae</taxon>
        <taxon>asterids</taxon>
        <taxon>campanulids</taxon>
        <taxon>Asterales</taxon>
        <taxon>Asteraceae</taxon>
        <taxon>Asteroideae</taxon>
        <taxon>Anthemideae</taxon>
        <taxon>Anthemidinae</taxon>
        <taxon>Tanacetum</taxon>
    </lineage>
</organism>
<feature type="compositionally biased region" description="Basic and acidic residues" evidence="1">
    <location>
        <begin position="72"/>
        <end position="88"/>
    </location>
</feature>
<feature type="compositionally biased region" description="Low complexity" evidence="1">
    <location>
        <begin position="41"/>
        <end position="52"/>
    </location>
</feature>
<feature type="region of interest" description="Disordered" evidence="1">
    <location>
        <begin position="33"/>
        <end position="52"/>
    </location>
</feature>
<protein>
    <recommendedName>
        <fullName evidence="3">Reverse transcriptase domain-containing protein</fullName>
    </recommendedName>
</protein>
<dbReference type="AlphaFoldDB" id="A0A699HJJ8"/>
<feature type="compositionally biased region" description="Basic and acidic residues" evidence="1">
    <location>
        <begin position="487"/>
        <end position="497"/>
    </location>
</feature>
<feature type="region of interest" description="Disordered" evidence="1">
    <location>
        <begin position="236"/>
        <end position="261"/>
    </location>
</feature>
<evidence type="ECO:0000313" key="2">
    <source>
        <dbReference type="EMBL" id="GEY30495.1"/>
    </source>
</evidence>
<evidence type="ECO:0008006" key="3">
    <source>
        <dbReference type="Google" id="ProtNLM"/>
    </source>
</evidence>
<feature type="region of interest" description="Disordered" evidence="1">
    <location>
        <begin position="72"/>
        <end position="159"/>
    </location>
</feature>
<dbReference type="EMBL" id="BKCJ010167605">
    <property type="protein sequence ID" value="GEY30495.1"/>
    <property type="molecule type" value="Genomic_DNA"/>
</dbReference>
<accession>A0A699HJJ8</accession>
<proteinExistence type="predicted"/>
<evidence type="ECO:0000256" key="1">
    <source>
        <dbReference type="SAM" id="MobiDB-lite"/>
    </source>
</evidence>